<sequence length="135" mass="15112">MNINQWYGIAVSKVKKEKSMNVFNSETDRNIVIVRDARTGLLGAVVCPTEEFCSVVFENGEWIHFAESETSPISRTLKTDRTMADLVKVGEAVYARPQIPPGKIPDDAQQKYVEAALGAINDFRQRYVEAAPPEH</sequence>
<evidence type="ECO:0000313" key="1">
    <source>
        <dbReference type="EMBL" id="EDZ37990.1"/>
    </source>
</evidence>
<reference evidence="1" key="1">
    <citation type="journal article" date="2004" name="Nature">
        <title>Community structure and metabolism through reconstruction of microbial genomes from the environment.</title>
        <authorList>
            <person name="Tyson G.W."/>
            <person name="Chapman J."/>
            <person name="Hugenholtz P."/>
            <person name="Allen E.E."/>
            <person name="Ram R.J."/>
            <person name="Richardson P.M."/>
            <person name="Solovyev V.V."/>
            <person name="Rubin E.M."/>
            <person name="Rokhsar D.S."/>
            <person name="Banfield J.F."/>
        </authorList>
    </citation>
    <scope>NUCLEOTIDE SEQUENCE [LARGE SCALE GENOMIC DNA]</scope>
</reference>
<reference evidence="1" key="2">
    <citation type="journal article" date="2008" name="PLoS Biol.">
        <title>Population genomic analysis of strain variation in Leptospirillum group II bacteria involved in acid mine drainage formation.</title>
        <authorList>
            <person name="Simmons S.L."/>
            <person name="Dibartolo G."/>
            <person name="Denef V.J."/>
            <person name="Goltsman D.S."/>
            <person name="Thelen M.P."/>
            <person name="Banfield J.F."/>
        </authorList>
    </citation>
    <scope>NUCLEOTIDE SEQUENCE [LARGE SCALE GENOMIC DNA]</scope>
</reference>
<accession>B6ASB6</accession>
<name>B6ASB6_9BACT</name>
<dbReference type="EMBL" id="DS995263">
    <property type="protein sequence ID" value="EDZ37990.1"/>
    <property type="molecule type" value="Genomic_DNA"/>
</dbReference>
<proteinExistence type="predicted"/>
<gene>
    <name evidence="1" type="ORF">CGL2_11216016</name>
</gene>
<protein>
    <submittedName>
        <fullName evidence="1">Uncharacterized protein</fullName>
    </submittedName>
</protein>
<dbReference type="AlphaFoldDB" id="B6ASB6"/>
<organism evidence="1">
    <name type="scientific">Leptospirillum sp. Group II '5-way CG'</name>
    <dbReference type="NCBI Taxonomy" id="419541"/>
    <lineage>
        <taxon>Bacteria</taxon>
        <taxon>Pseudomonadati</taxon>
        <taxon>Nitrospirota</taxon>
        <taxon>Nitrospiria</taxon>
        <taxon>Nitrospirales</taxon>
        <taxon>Nitrospiraceae</taxon>
        <taxon>Leptospirillum</taxon>
    </lineage>
</organism>